<keyword evidence="1" id="KW-1133">Transmembrane helix</keyword>
<feature type="transmembrane region" description="Helical" evidence="1">
    <location>
        <begin position="71"/>
        <end position="93"/>
    </location>
</feature>
<evidence type="ECO:0000313" key="3">
    <source>
        <dbReference type="Proteomes" id="UP001442364"/>
    </source>
</evidence>
<organism evidence="2 3">
    <name type="scientific">[Lactobacillus] rogosae</name>
    <dbReference type="NCBI Taxonomy" id="706562"/>
    <lineage>
        <taxon>Bacteria</taxon>
        <taxon>Bacillati</taxon>
        <taxon>Bacillota</taxon>
        <taxon>Clostridia</taxon>
        <taxon>Lachnospirales</taxon>
        <taxon>Lachnospiraceae</taxon>
        <taxon>Lachnospira</taxon>
    </lineage>
</organism>
<comment type="caution">
    <text evidence="2">The sequence shown here is derived from an EMBL/GenBank/DDBJ whole genome shotgun (WGS) entry which is preliminary data.</text>
</comment>
<proteinExistence type="predicted"/>
<sequence length="260" mass="30212">MERENIYKGSTFNMKCQYCGAVLNLTDEVCPHCGRKNRAGEAYKKDYDKYQSKVNTAEKSISAQQLYTVKVLVRGVAIAVLLAMFIGLVVYMLTHDWYFIKQKNAVSEYDTVTATLDRYWENEDYYDFFNYSDSINISGWSDGPYLDYHPQIEAAQIYIFVNNYISEYLAADNIFYKNKALTDICGLLDEFYDLDNLHYIYGKLAVGDTSDEKVEQIYKNMDAILKTYFYVSDEQVQAIRTADSTQIQLIIEESVKNKYE</sequence>
<keyword evidence="1" id="KW-0472">Membrane</keyword>
<dbReference type="Proteomes" id="UP001442364">
    <property type="component" value="Unassembled WGS sequence"/>
</dbReference>
<name>A0ABV1BWF9_9FIRM</name>
<accession>A0ABV1BWF9</accession>
<reference evidence="2 3" key="1">
    <citation type="submission" date="2024-03" db="EMBL/GenBank/DDBJ databases">
        <title>Human intestinal bacterial collection.</title>
        <authorList>
            <person name="Pauvert C."/>
            <person name="Hitch T.C.A."/>
            <person name="Clavel T."/>
        </authorList>
    </citation>
    <scope>NUCLEOTIDE SEQUENCE [LARGE SCALE GENOMIC DNA]</scope>
    <source>
        <strain evidence="2 3">CLA-AA-H255</strain>
    </source>
</reference>
<dbReference type="EMBL" id="JBBMER010000006">
    <property type="protein sequence ID" value="MEQ2380085.1"/>
    <property type="molecule type" value="Genomic_DNA"/>
</dbReference>
<dbReference type="RefSeq" id="WP_022501698.1">
    <property type="nucleotide sequence ID" value="NZ_DAWCMB010000369.1"/>
</dbReference>
<keyword evidence="3" id="KW-1185">Reference proteome</keyword>
<evidence type="ECO:0000256" key="1">
    <source>
        <dbReference type="SAM" id="Phobius"/>
    </source>
</evidence>
<evidence type="ECO:0000313" key="2">
    <source>
        <dbReference type="EMBL" id="MEQ2380085.1"/>
    </source>
</evidence>
<gene>
    <name evidence="2" type="ORF">WMO14_09355</name>
</gene>
<keyword evidence="1" id="KW-0812">Transmembrane</keyword>
<protein>
    <submittedName>
        <fullName evidence="2">Zinc ribbon domain-containing protein</fullName>
    </submittedName>
</protein>